<keyword evidence="1" id="KW-1133">Transmembrane helix</keyword>
<accession>A0ABX2ZS66</accession>
<feature type="transmembrane region" description="Helical" evidence="1">
    <location>
        <begin position="112"/>
        <end position="130"/>
    </location>
</feature>
<evidence type="ECO:0000313" key="3">
    <source>
        <dbReference type="Proteomes" id="UP000094580"/>
    </source>
</evidence>
<organism evidence="2 3">
    <name type="scientific">Gottfriedia luciferensis</name>
    <dbReference type="NCBI Taxonomy" id="178774"/>
    <lineage>
        <taxon>Bacteria</taxon>
        <taxon>Bacillati</taxon>
        <taxon>Bacillota</taxon>
        <taxon>Bacilli</taxon>
        <taxon>Bacillales</taxon>
        <taxon>Bacillaceae</taxon>
        <taxon>Gottfriedia</taxon>
    </lineage>
</organism>
<proteinExistence type="predicted"/>
<dbReference type="Pfam" id="PF03845">
    <property type="entry name" value="Spore_permease"/>
    <property type="match status" value="1"/>
</dbReference>
<evidence type="ECO:0000313" key="2">
    <source>
        <dbReference type="EMBL" id="ODG92179.1"/>
    </source>
</evidence>
<evidence type="ECO:0008006" key="4">
    <source>
        <dbReference type="Google" id="ProtNLM"/>
    </source>
</evidence>
<evidence type="ECO:0000256" key="1">
    <source>
        <dbReference type="SAM" id="Phobius"/>
    </source>
</evidence>
<dbReference type="InterPro" id="IPR004761">
    <property type="entry name" value="Spore_GerAB"/>
</dbReference>
<comment type="caution">
    <text evidence="2">The sequence shown here is derived from an EMBL/GenBank/DDBJ whole genome shotgun (WGS) entry which is preliminary data.</text>
</comment>
<keyword evidence="3" id="KW-1185">Reference proteome</keyword>
<feature type="transmembrane region" description="Helical" evidence="1">
    <location>
        <begin position="7"/>
        <end position="27"/>
    </location>
</feature>
<gene>
    <name evidence="2" type="ORF">BED47_21150</name>
</gene>
<sequence>MTRHFYYTVLLTMMLNIIINVPMILIGERFNGSLISMVLSVLIGGIFIYLFTIGISKFPNKGLPEIFNNRLPKLVKNIYLAFLGVMWLAAGAFVLISFTYITVLYLNTELKMGYVLAFFLVIVIYGANCYTKSILNVIEIMVLVATPVVFFIVYKAMASKYFYFVHIKRILHYFWQMPNYSSISAATYFFTGYINLAIINRYLETKKVVKFLWILPLIGFVVISFTFFVPIAFLGVKGINDVVFPWVFITDSLRMEYGFIERVLYLMLYIFLLMSLLFSILTWHVGLKLFEGMFFNYNLKPAKKRKFYGYMIFLFFGAVTMTLQTFTNERELFDLIKIWQNIRFPAEGILVVLIFFLSRRQRA</sequence>
<dbReference type="RefSeq" id="WP_069033579.1">
    <property type="nucleotide sequence ID" value="NZ_MDKC01000011.1"/>
</dbReference>
<feature type="transmembrane region" description="Helical" evidence="1">
    <location>
        <begin position="33"/>
        <end position="56"/>
    </location>
</feature>
<feature type="transmembrane region" description="Helical" evidence="1">
    <location>
        <begin position="338"/>
        <end position="357"/>
    </location>
</feature>
<dbReference type="Proteomes" id="UP000094580">
    <property type="component" value="Unassembled WGS sequence"/>
</dbReference>
<protein>
    <recommendedName>
        <fullName evidence="4">Spore germination protein</fullName>
    </recommendedName>
</protein>
<feature type="transmembrane region" description="Helical" evidence="1">
    <location>
        <begin position="137"/>
        <end position="157"/>
    </location>
</feature>
<feature type="transmembrane region" description="Helical" evidence="1">
    <location>
        <begin position="307"/>
        <end position="326"/>
    </location>
</feature>
<feature type="transmembrane region" description="Helical" evidence="1">
    <location>
        <begin position="177"/>
        <end position="199"/>
    </location>
</feature>
<name>A0ABX2ZS66_9BACI</name>
<dbReference type="EMBL" id="MDKC01000011">
    <property type="protein sequence ID" value="ODG92179.1"/>
    <property type="molecule type" value="Genomic_DNA"/>
</dbReference>
<keyword evidence="1" id="KW-0472">Membrane</keyword>
<feature type="transmembrane region" description="Helical" evidence="1">
    <location>
        <begin position="77"/>
        <end position="106"/>
    </location>
</feature>
<feature type="transmembrane region" description="Helical" evidence="1">
    <location>
        <begin position="263"/>
        <end position="286"/>
    </location>
</feature>
<feature type="transmembrane region" description="Helical" evidence="1">
    <location>
        <begin position="211"/>
        <end position="236"/>
    </location>
</feature>
<reference evidence="2 3" key="1">
    <citation type="submission" date="2016-07" db="EMBL/GenBank/DDBJ databases">
        <authorList>
            <person name="Townsley L."/>
            <person name="Shank E.A."/>
        </authorList>
    </citation>
    <scope>NUCLEOTIDE SEQUENCE [LARGE SCALE GENOMIC DNA]</scope>
    <source>
        <strain evidence="2 3">CH01</strain>
    </source>
</reference>
<keyword evidence="1" id="KW-0812">Transmembrane</keyword>